<evidence type="ECO:0000313" key="2">
    <source>
        <dbReference type="EMBL" id="PUZ52323.1"/>
    </source>
</evidence>
<proteinExistence type="predicted"/>
<feature type="region of interest" description="Disordered" evidence="1">
    <location>
        <begin position="62"/>
        <end position="83"/>
    </location>
</feature>
<dbReference type="AlphaFoldDB" id="A0A2T7D9T4"/>
<feature type="region of interest" description="Disordered" evidence="1">
    <location>
        <begin position="104"/>
        <end position="151"/>
    </location>
</feature>
<accession>A0A2T7D9T4</accession>
<sequence length="151" mass="16452">MADVSLSRRRLWTTMPDGGWELRHSAARCGRSCVCQPSSIPFGDGKAWVRLGHCDARHASMSWTRPEAEPREQGTSGPPPPPLPPLSLLCCAFLAAVGFRRRSRRRGPVGGGARRRTAAGGYREESERTSGLEIRQGQATTSRGRDAAAWP</sequence>
<organism evidence="2 3">
    <name type="scientific">Panicum hallii var. hallii</name>
    <dbReference type="NCBI Taxonomy" id="1504633"/>
    <lineage>
        <taxon>Eukaryota</taxon>
        <taxon>Viridiplantae</taxon>
        <taxon>Streptophyta</taxon>
        <taxon>Embryophyta</taxon>
        <taxon>Tracheophyta</taxon>
        <taxon>Spermatophyta</taxon>
        <taxon>Magnoliopsida</taxon>
        <taxon>Liliopsida</taxon>
        <taxon>Poales</taxon>
        <taxon>Poaceae</taxon>
        <taxon>PACMAD clade</taxon>
        <taxon>Panicoideae</taxon>
        <taxon>Panicodae</taxon>
        <taxon>Paniceae</taxon>
        <taxon>Panicinae</taxon>
        <taxon>Panicum</taxon>
        <taxon>Panicum sect. Panicum</taxon>
    </lineage>
</organism>
<protein>
    <submittedName>
        <fullName evidence="2">Uncharacterized protein</fullName>
    </submittedName>
</protein>
<dbReference type="Proteomes" id="UP000244336">
    <property type="component" value="Chromosome 6"/>
</dbReference>
<name>A0A2T7D9T4_9POAL</name>
<dbReference type="EMBL" id="CM009754">
    <property type="protein sequence ID" value="PUZ52323.1"/>
    <property type="molecule type" value="Genomic_DNA"/>
</dbReference>
<feature type="compositionally biased region" description="Basic residues" evidence="1">
    <location>
        <begin position="104"/>
        <end position="117"/>
    </location>
</feature>
<evidence type="ECO:0000313" key="3">
    <source>
        <dbReference type="Proteomes" id="UP000244336"/>
    </source>
</evidence>
<reference evidence="2 3" key="1">
    <citation type="submission" date="2018-04" db="EMBL/GenBank/DDBJ databases">
        <title>WGS assembly of Panicum hallii var. hallii HAL2.</title>
        <authorList>
            <person name="Lovell J."/>
            <person name="Jenkins J."/>
            <person name="Lowry D."/>
            <person name="Mamidi S."/>
            <person name="Sreedasyam A."/>
            <person name="Weng X."/>
            <person name="Barry K."/>
            <person name="Bonette J."/>
            <person name="Campitelli B."/>
            <person name="Daum C."/>
            <person name="Gordon S."/>
            <person name="Gould B."/>
            <person name="Lipzen A."/>
            <person name="MacQueen A."/>
            <person name="Palacio-Mejia J."/>
            <person name="Plott C."/>
            <person name="Shakirov E."/>
            <person name="Shu S."/>
            <person name="Yoshinaga Y."/>
            <person name="Zane M."/>
            <person name="Rokhsar D."/>
            <person name="Grimwood J."/>
            <person name="Schmutz J."/>
            <person name="Juenger T."/>
        </authorList>
    </citation>
    <scope>NUCLEOTIDE SEQUENCE [LARGE SCALE GENOMIC DNA]</scope>
    <source>
        <strain evidence="3">cv. HAL2</strain>
    </source>
</reference>
<evidence type="ECO:0000256" key="1">
    <source>
        <dbReference type="SAM" id="MobiDB-lite"/>
    </source>
</evidence>
<gene>
    <name evidence="2" type="ORF">GQ55_6G261000</name>
</gene>
<dbReference type="Gramene" id="PUZ52323">
    <property type="protein sequence ID" value="PUZ52323"/>
    <property type="gene ID" value="GQ55_6G261000"/>
</dbReference>
<keyword evidence="3" id="KW-1185">Reference proteome</keyword>